<evidence type="ECO:0000313" key="3">
    <source>
        <dbReference type="Proteomes" id="UP000266113"/>
    </source>
</evidence>
<proteinExistence type="predicted"/>
<dbReference type="CDD" id="cd06583">
    <property type="entry name" value="PGRP"/>
    <property type="match status" value="1"/>
</dbReference>
<sequence>MRPITHMVLHHSATDATLRSGDPEGAALWAAIERNHQKHWAKTVAGYICDYHFGVGPTGVVLTGQPLGMVSFNCGNARLNAVSIAVCFLGNFQVARMPAAQYAAGVQLLRSLSVQHSILLSHIMLHREVPDERTGIPGFTACPGRWFPSAAMRIAFQEDGGGGSSRAAMTR</sequence>
<organism evidence="2 3">
    <name type="scientific">Candidatus Cryosericum septentrionale</name>
    <dbReference type="NCBI Taxonomy" id="2290913"/>
    <lineage>
        <taxon>Bacteria</taxon>
        <taxon>Pseudomonadati</taxon>
        <taxon>Caldisericota/Cryosericota group</taxon>
        <taxon>Candidatus Cryosericota</taxon>
        <taxon>Candidatus Cryosericia</taxon>
        <taxon>Candidatus Cryosericales</taxon>
        <taxon>Candidatus Cryosericaceae</taxon>
        <taxon>Candidatus Cryosericum</taxon>
    </lineage>
</organism>
<gene>
    <name evidence="2" type="ORF">SMC1_01200</name>
</gene>
<dbReference type="OrthoDB" id="9811296at2"/>
<dbReference type="Pfam" id="PF01510">
    <property type="entry name" value="Amidase_2"/>
    <property type="match status" value="1"/>
</dbReference>
<keyword evidence="3" id="KW-1185">Reference proteome</keyword>
<dbReference type="SUPFAM" id="SSF55846">
    <property type="entry name" value="N-acetylmuramoyl-L-alanine amidase-like"/>
    <property type="match status" value="1"/>
</dbReference>
<protein>
    <submittedName>
        <fullName evidence="2">N-acetylmuramoyl-L-alanine amidase</fullName>
    </submittedName>
</protein>
<dbReference type="GO" id="GO:0008745">
    <property type="term" value="F:N-acetylmuramoyl-L-alanine amidase activity"/>
    <property type="evidence" value="ECO:0007669"/>
    <property type="project" value="InterPro"/>
</dbReference>
<accession>A0A398DZH1</accession>
<reference evidence="2 3" key="1">
    <citation type="submission" date="2018-09" db="EMBL/GenBank/DDBJ databases">
        <title>Discovery and Ecogenomic Context for Candidatus Cryosericales, a Global Caldiserica Order Active in Thawing Permafrost.</title>
        <authorList>
            <person name="Martinez M.A."/>
            <person name="Woodcroft B.J."/>
            <person name="Ignacio Espinoza J.C."/>
            <person name="Zayed A."/>
            <person name="Singleton C.M."/>
            <person name="Boyd J."/>
            <person name="Li Y.-F."/>
            <person name="Purvine S."/>
            <person name="Maughan H."/>
            <person name="Hodgkins S.B."/>
            <person name="Anderson D."/>
            <person name="Sederholm M."/>
            <person name="Temperton B."/>
            <person name="Saleska S.R."/>
            <person name="Tyson G.W."/>
            <person name="Rich V.I."/>
        </authorList>
    </citation>
    <scope>NUCLEOTIDE SEQUENCE [LARGE SCALE GENOMIC DNA]</scope>
    <source>
        <strain evidence="2 3">SMC1</strain>
    </source>
</reference>
<dbReference type="EMBL" id="QXIY01000002">
    <property type="protein sequence ID" value="RIE17568.1"/>
    <property type="molecule type" value="Genomic_DNA"/>
</dbReference>
<dbReference type="InterPro" id="IPR002502">
    <property type="entry name" value="Amidase_domain"/>
</dbReference>
<evidence type="ECO:0000313" key="2">
    <source>
        <dbReference type="EMBL" id="RIE17568.1"/>
    </source>
</evidence>
<dbReference type="AlphaFoldDB" id="A0A398DZH1"/>
<dbReference type="InterPro" id="IPR036505">
    <property type="entry name" value="Amidase/PGRP_sf"/>
</dbReference>
<dbReference type="Gene3D" id="3.40.80.10">
    <property type="entry name" value="Peptidoglycan recognition protein-like"/>
    <property type="match status" value="1"/>
</dbReference>
<dbReference type="GO" id="GO:0009253">
    <property type="term" value="P:peptidoglycan catabolic process"/>
    <property type="evidence" value="ECO:0007669"/>
    <property type="project" value="InterPro"/>
</dbReference>
<dbReference type="Proteomes" id="UP000266113">
    <property type="component" value="Unassembled WGS sequence"/>
</dbReference>
<dbReference type="RefSeq" id="WP_119084990.1">
    <property type="nucleotide sequence ID" value="NZ_QXIY01000002.1"/>
</dbReference>
<comment type="caution">
    <text evidence="2">The sequence shown here is derived from an EMBL/GenBank/DDBJ whole genome shotgun (WGS) entry which is preliminary data.</text>
</comment>
<evidence type="ECO:0000259" key="1">
    <source>
        <dbReference type="Pfam" id="PF01510"/>
    </source>
</evidence>
<feature type="domain" description="N-acetylmuramoyl-L-alanine amidase" evidence="1">
    <location>
        <begin position="2"/>
        <end position="144"/>
    </location>
</feature>
<name>A0A398DZH1_9BACT</name>